<keyword evidence="7 12" id="KW-0067">ATP-binding</keyword>
<dbReference type="NCBIfam" id="NF009475">
    <property type="entry name" value="PRK12838.1"/>
    <property type="match status" value="1"/>
</dbReference>
<dbReference type="GO" id="GO:0006526">
    <property type="term" value="P:L-arginine biosynthetic process"/>
    <property type="evidence" value="ECO:0007669"/>
    <property type="project" value="UniProtKB-UniRule"/>
</dbReference>
<dbReference type="PANTHER" id="PTHR43418">
    <property type="entry name" value="MULTIFUNCTIONAL TRYPTOPHAN BIOSYNTHESIS PROTEIN-RELATED"/>
    <property type="match status" value="1"/>
</dbReference>
<evidence type="ECO:0000313" key="15">
    <source>
        <dbReference type="Proteomes" id="UP000236286"/>
    </source>
</evidence>
<dbReference type="GO" id="GO:0044205">
    <property type="term" value="P:'de novo' UMP biosynthetic process"/>
    <property type="evidence" value="ECO:0007669"/>
    <property type="project" value="UniProtKB-UniRule"/>
</dbReference>
<dbReference type="GO" id="GO:0006541">
    <property type="term" value="P:glutamine metabolic process"/>
    <property type="evidence" value="ECO:0007669"/>
    <property type="project" value="InterPro"/>
</dbReference>
<feature type="domain" description="Carbamoyl-phosphate synthase small subunit N-terminal" evidence="13">
    <location>
        <begin position="18"/>
        <end position="152"/>
    </location>
</feature>
<dbReference type="InterPro" id="IPR029062">
    <property type="entry name" value="Class_I_gatase-like"/>
</dbReference>
<dbReference type="PROSITE" id="PS51273">
    <property type="entry name" value="GATASE_TYPE_1"/>
    <property type="match status" value="1"/>
</dbReference>
<keyword evidence="6 12" id="KW-0547">Nucleotide-binding</keyword>
<comment type="pathway">
    <text evidence="1 12">Pyrimidine metabolism; UMP biosynthesis via de novo pathway; (S)-dihydroorotate from bicarbonate: step 1/3.</text>
</comment>
<dbReference type="GO" id="GO:0004359">
    <property type="term" value="F:glutaminase activity"/>
    <property type="evidence" value="ECO:0007669"/>
    <property type="project" value="RHEA"/>
</dbReference>
<dbReference type="EC" id="6.3.5.5" evidence="12"/>
<dbReference type="InterPro" id="IPR050472">
    <property type="entry name" value="Anth_synth/Amidotransfase"/>
</dbReference>
<evidence type="ECO:0000256" key="3">
    <source>
        <dbReference type="ARBA" id="ARBA00007800"/>
    </source>
</evidence>
<comment type="function">
    <text evidence="12">Small subunit of the glutamine-dependent carbamoyl phosphate synthetase (CPSase). CPSase catalyzes the formation of carbamoyl phosphate from the ammonia moiety of glutamine, carbonate, and phosphate donated by ATP, constituting the first step of 2 biosynthetic pathways, one leading to arginine and/or urea and the other to pyrimidine nucleotides. The small subunit (glutamine amidotransferase) binds and cleaves glutamine to supply the large subunit with the substrate ammonia.</text>
</comment>
<dbReference type="SUPFAM" id="SSF52021">
    <property type="entry name" value="Carbamoyl phosphate synthetase, small subunit N-terminal domain"/>
    <property type="match status" value="1"/>
</dbReference>
<organism evidence="14 15">
    <name type="scientific">Methylocella silvestris</name>
    <dbReference type="NCBI Taxonomy" id="199596"/>
    <lineage>
        <taxon>Bacteria</taxon>
        <taxon>Pseudomonadati</taxon>
        <taxon>Pseudomonadota</taxon>
        <taxon>Alphaproteobacteria</taxon>
        <taxon>Hyphomicrobiales</taxon>
        <taxon>Beijerinckiaceae</taxon>
        <taxon>Methylocella</taxon>
    </lineage>
</organism>
<feature type="binding site" evidence="12">
    <location>
        <position position="330"/>
    </location>
    <ligand>
        <name>L-glutamine</name>
        <dbReference type="ChEBI" id="CHEBI:58359"/>
    </ligand>
</feature>
<dbReference type="PANTHER" id="PTHR43418:SF7">
    <property type="entry name" value="CARBAMOYL-PHOSPHATE SYNTHASE SMALL CHAIN"/>
    <property type="match status" value="1"/>
</dbReference>
<evidence type="ECO:0000256" key="8">
    <source>
        <dbReference type="ARBA" id="ARBA00022962"/>
    </source>
</evidence>
<feature type="binding site" evidence="12">
    <location>
        <position position="259"/>
    </location>
    <ligand>
        <name>L-glutamine</name>
        <dbReference type="ChEBI" id="CHEBI:58359"/>
    </ligand>
</feature>
<dbReference type="SUPFAM" id="SSF52317">
    <property type="entry name" value="Class I glutamine amidotransferase-like"/>
    <property type="match status" value="1"/>
</dbReference>
<evidence type="ECO:0000256" key="6">
    <source>
        <dbReference type="ARBA" id="ARBA00022741"/>
    </source>
</evidence>
<dbReference type="AlphaFoldDB" id="A0A2J7TIB8"/>
<dbReference type="Proteomes" id="UP000236286">
    <property type="component" value="Unassembled WGS sequence"/>
</dbReference>
<dbReference type="InterPro" id="IPR036480">
    <property type="entry name" value="CarbP_synth_ssu_N_sf"/>
</dbReference>
<feature type="active site" description="Nucleophile" evidence="12">
    <location>
        <position position="288"/>
    </location>
</feature>
<evidence type="ECO:0000313" key="14">
    <source>
        <dbReference type="EMBL" id="PNG26514.1"/>
    </source>
</evidence>
<protein>
    <recommendedName>
        <fullName evidence="12">Carbamoyl phosphate synthase small chain</fullName>
        <ecNumber evidence="12">6.3.5.5</ecNumber>
    </recommendedName>
    <alternativeName>
        <fullName evidence="12">Carbamoyl phosphate synthetase glutamine chain</fullName>
    </alternativeName>
</protein>
<comment type="pathway">
    <text evidence="2 12">Amino-acid biosynthesis; L-arginine biosynthesis; carbamoyl phosphate from bicarbonate: step 1/1.</text>
</comment>
<comment type="catalytic activity">
    <reaction evidence="10 12">
        <text>hydrogencarbonate + L-glutamine + 2 ATP + H2O = carbamoyl phosphate + L-glutamate + 2 ADP + phosphate + 2 H(+)</text>
        <dbReference type="Rhea" id="RHEA:18633"/>
        <dbReference type="ChEBI" id="CHEBI:15377"/>
        <dbReference type="ChEBI" id="CHEBI:15378"/>
        <dbReference type="ChEBI" id="CHEBI:17544"/>
        <dbReference type="ChEBI" id="CHEBI:29985"/>
        <dbReference type="ChEBI" id="CHEBI:30616"/>
        <dbReference type="ChEBI" id="CHEBI:43474"/>
        <dbReference type="ChEBI" id="CHEBI:58228"/>
        <dbReference type="ChEBI" id="CHEBI:58359"/>
        <dbReference type="ChEBI" id="CHEBI:456216"/>
        <dbReference type="EC" id="6.3.5.5"/>
    </reaction>
</comment>
<evidence type="ECO:0000259" key="13">
    <source>
        <dbReference type="SMART" id="SM01097"/>
    </source>
</evidence>
<dbReference type="GO" id="GO:0004088">
    <property type="term" value="F:carbamoyl-phosphate synthase (glutamine-hydrolyzing) activity"/>
    <property type="evidence" value="ECO:0007669"/>
    <property type="project" value="UniProtKB-UniRule"/>
</dbReference>
<dbReference type="CDD" id="cd01744">
    <property type="entry name" value="GATase1_CPSase"/>
    <property type="match status" value="1"/>
</dbReference>
<evidence type="ECO:0000256" key="11">
    <source>
        <dbReference type="ARBA" id="ARBA00049285"/>
    </source>
</evidence>
<dbReference type="EMBL" id="PDZR01000006">
    <property type="protein sequence ID" value="PNG26514.1"/>
    <property type="molecule type" value="Genomic_DNA"/>
</dbReference>
<comment type="caution">
    <text evidence="14">The sequence shown here is derived from an EMBL/GenBank/DDBJ whole genome shotgun (WGS) entry which is preliminary data.</text>
</comment>
<name>A0A2J7TIB8_METSI</name>
<feature type="active site" evidence="12">
    <location>
        <position position="372"/>
    </location>
</feature>
<dbReference type="GO" id="GO:0006207">
    <property type="term" value="P:'de novo' pyrimidine nucleobase biosynthetic process"/>
    <property type="evidence" value="ECO:0007669"/>
    <property type="project" value="InterPro"/>
</dbReference>
<dbReference type="HAMAP" id="MF_01209">
    <property type="entry name" value="CPSase_S_chain"/>
    <property type="match status" value="1"/>
</dbReference>
<dbReference type="PRINTS" id="PR00096">
    <property type="entry name" value="GATASE"/>
</dbReference>
<dbReference type="GO" id="GO:0005524">
    <property type="term" value="F:ATP binding"/>
    <property type="evidence" value="ECO:0007669"/>
    <property type="project" value="UniProtKB-UniRule"/>
</dbReference>
<evidence type="ECO:0000256" key="7">
    <source>
        <dbReference type="ARBA" id="ARBA00022840"/>
    </source>
</evidence>
<accession>A0A2J7TIB8</accession>
<sequence length="398" mass="42271">MTLDQDKASAPIWPAPRPTALLVLANGLVLEGVGLGAIGEAVGEVCFNTAMTGYQEILTDPSYAGQIVTFTFPHIGNVGANDEDIETSNPAAAAGVRGAIVHAPITGPSNYRSTRHFDGWLKSRGIIGLCGVDTRALTALIRDSGMPNAVIAHSPDGEFDLEHLKRLAAEWPGLEGMDLVPSVASTQRYEWSQTPWTQASGYGSAEGGKFKVVAIDYGVKSTILRLLTEAGCDVTVAPSTVTAAEILALKPDGVFLSNGPGDPAETGKYAVPVIKELLAAKIPTFGICLGHQMLALALGGRTVKMRQGHHGANHPVQDFTTGKVEIVSMNHGFAVDPSSLPENARETHRSLFDGSNCGLELTDRPAFSVQHHPEASPGPRDSHYLFRRFAQMMEKSEG</sequence>
<dbReference type="UniPathway" id="UPA00068">
    <property type="reaction ID" value="UER00171"/>
</dbReference>
<dbReference type="InterPro" id="IPR017926">
    <property type="entry name" value="GATASE"/>
</dbReference>
<keyword evidence="12" id="KW-0028">Amino-acid biosynthesis</keyword>
<dbReference type="RefSeq" id="WP_102843111.1">
    <property type="nucleotide sequence ID" value="NZ_PDZR01000006.1"/>
</dbReference>
<evidence type="ECO:0000256" key="1">
    <source>
        <dbReference type="ARBA" id="ARBA00004812"/>
    </source>
</evidence>
<evidence type="ECO:0000256" key="10">
    <source>
        <dbReference type="ARBA" id="ARBA00048816"/>
    </source>
</evidence>
<feature type="binding site" evidence="12">
    <location>
        <position position="289"/>
    </location>
    <ligand>
        <name>L-glutamine</name>
        <dbReference type="ChEBI" id="CHEBI:58359"/>
    </ligand>
</feature>
<dbReference type="OrthoDB" id="9804328at2"/>
<dbReference type="SMART" id="SM01097">
    <property type="entry name" value="CPSase_sm_chain"/>
    <property type="match status" value="1"/>
</dbReference>
<evidence type="ECO:0000256" key="2">
    <source>
        <dbReference type="ARBA" id="ARBA00005077"/>
    </source>
</evidence>
<reference evidence="14 15" key="1">
    <citation type="submission" date="2017-10" db="EMBL/GenBank/DDBJ databases">
        <title>Genome announcement of Methylocella silvestris TVC from permafrost.</title>
        <authorList>
            <person name="Wang J."/>
            <person name="Geng K."/>
            <person name="Ul-Haque F."/>
            <person name="Crombie A.T."/>
            <person name="Street L.E."/>
            <person name="Wookey P.A."/>
            <person name="Murrell J.C."/>
            <person name="Pratscher J."/>
        </authorList>
    </citation>
    <scope>NUCLEOTIDE SEQUENCE [LARGE SCALE GENOMIC DNA]</scope>
    <source>
        <strain evidence="14 15">TVC</strain>
    </source>
</reference>
<evidence type="ECO:0000256" key="12">
    <source>
        <dbReference type="HAMAP-Rule" id="MF_01209"/>
    </source>
</evidence>
<feature type="binding site" evidence="12">
    <location>
        <position position="62"/>
    </location>
    <ligand>
        <name>L-glutamine</name>
        <dbReference type="ChEBI" id="CHEBI:58359"/>
    </ligand>
</feature>
<dbReference type="FunFam" id="3.50.30.20:FF:000001">
    <property type="entry name" value="Carbamoyl-phosphate synthase small chain"/>
    <property type="match status" value="1"/>
</dbReference>
<gene>
    <name evidence="12" type="primary">carA</name>
    <name evidence="14" type="ORF">CR492_07400</name>
</gene>
<dbReference type="Gene3D" id="3.40.50.880">
    <property type="match status" value="1"/>
</dbReference>
<feature type="region of interest" description="CPSase" evidence="12">
    <location>
        <begin position="1"/>
        <end position="210"/>
    </location>
</feature>
<dbReference type="InterPro" id="IPR035686">
    <property type="entry name" value="CPSase_GATase1"/>
</dbReference>
<comment type="subunit">
    <text evidence="12">Composed of two chains; the small (or glutamine) chain promotes the hydrolysis of glutamine to ammonia, which is used by the large (or ammonia) chain to synthesize carbamoyl phosphate. Tetramer of heterodimers (alpha,beta)4.</text>
</comment>
<feature type="binding site" evidence="12">
    <location>
        <position position="333"/>
    </location>
    <ligand>
        <name>L-glutamine</name>
        <dbReference type="ChEBI" id="CHEBI:58359"/>
    </ligand>
</feature>
<comment type="similarity">
    <text evidence="3 12">Belongs to the CarA family.</text>
</comment>
<dbReference type="NCBIfam" id="TIGR01368">
    <property type="entry name" value="CPSaseIIsmall"/>
    <property type="match status" value="1"/>
</dbReference>
<keyword evidence="8 12" id="KW-0315">Glutamine amidotransferase</keyword>
<keyword evidence="9 12" id="KW-0665">Pyrimidine biosynthesis</keyword>
<comment type="catalytic activity">
    <reaction evidence="11 12">
        <text>L-glutamine + H2O = L-glutamate + NH4(+)</text>
        <dbReference type="Rhea" id="RHEA:15889"/>
        <dbReference type="ChEBI" id="CHEBI:15377"/>
        <dbReference type="ChEBI" id="CHEBI:28938"/>
        <dbReference type="ChEBI" id="CHEBI:29985"/>
        <dbReference type="ChEBI" id="CHEBI:58359"/>
    </reaction>
</comment>
<dbReference type="PRINTS" id="PR00097">
    <property type="entry name" value="ANTSNTHASEII"/>
</dbReference>
<dbReference type="Pfam" id="PF00988">
    <property type="entry name" value="CPSase_sm_chain"/>
    <property type="match status" value="1"/>
</dbReference>
<dbReference type="UniPathway" id="UPA00070">
    <property type="reaction ID" value="UER00115"/>
</dbReference>
<feature type="active site" evidence="12">
    <location>
        <position position="374"/>
    </location>
</feature>
<keyword evidence="4 12" id="KW-0055">Arginine biosynthesis</keyword>
<feature type="binding site" evidence="12">
    <location>
        <position position="332"/>
    </location>
    <ligand>
        <name>L-glutamine</name>
        <dbReference type="ChEBI" id="CHEBI:58359"/>
    </ligand>
</feature>
<keyword evidence="5 12" id="KW-0436">Ligase</keyword>
<dbReference type="InterPro" id="IPR006274">
    <property type="entry name" value="CarbamoylP_synth_ssu"/>
</dbReference>
<feature type="binding site" evidence="12">
    <location>
        <position position="292"/>
    </location>
    <ligand>
        <name>L-glutamine</name>
        <dbReference type="ChEBI" id="CHEBI:58359"/>
    </ligand>
</feature>
<evidence type="ECO:0000256" key="5">
    <source>
        <dbReference type="ARBA" id="ARBA00022598"/>
    </source>
</evidence>
<feature type="binding site" evidence="12">
    <location>
        <position position="261"/>
    </location>
    <ligand>
        <name>L-glutamine</name>
        <dbReference type="ChEBI" id="CHEBI:58359"/>
    </ligand>
</feature>
<dbReference type="PRINTS" id="PR00099">
    <property type="entry name" value="CPSGATASE"/>
</dbReference>
<dbReference type="Gene3D" id="3.50.30.20">
    <property type="entry name" value="Carbamoyl-phosphate synthase small subunit, N-terminal domain"/>
    <property type="match status" value="1"/>
</dbReference>
<evidence type="ECO:0000256" key="9">
    <source>
        <dbReference type="ARBA" id="ARBA00022975"/>
    </source>
</evidence>
<proteinExistence type="inferred from homology"/>
<dbReference type="Pfam" id="PF00117">
    <property type="entry name" value="GATase"/>
    <property type="match status" value="1"/>
</dbReference>
<dbReference type="InterPro" id="IPR002474">
    <property type="entry name" value="CarbamoylP_synth_ssu_N"/>
</dbReference>
<evidence type="ECO:0000256" key="4">
    <source>
        <dbReference type="ARBA" id="ARBA00022571"/>
    </source>
</evidence>